<evidence type="ECO:0000256" key="6">
    <source>
        <dbReference type="SAM" id="Phobius"/>
    </source>
</evidence>
<accession>A0A8J5GLJ2</accession>
<gene>
    <name evidence="7" type="ORF">ZIOFF_027375</name>
</gene>
<keyword evidence="5 6" id="KW-0472">Membrane</keyword>
<dbReference type="AlphaFoldDB" id="A0A8J5GLJ2"/>
<evidence type="ECO:0000256" key="1">
    <source>
        <dbReference type="ARBA" id="ARBA00004370"/>
    </source>
</evidence>
<dbReference type="EMBL" id="JACMSC010000008">
    <property type="protein sequence ID" value="KAG6509388.1"/>
    <property type="molecule type" value="Genomic_DNA"/>
</dbReference>
<dbReference type="InterPro" id="IPR044890">
    <property type="entry name" value="TMEM14_sf"/>
</dbReference>
<keyword evidence="3 6" id="KW-0812">Transmembrane</keyword>
<comment type="caution">
    <text evidence="7">The sequence shown here is derived from an EMBL/GenBank/DDBJ whole genome shotgun (WGS) entry which is preliminary data.</text>
</comment>
<keyword evidence="4 6" id="KW-1133">Transmembrane helix</keyword>
<evidence type="ECO:0000313" key="7">
    <source>
        <dbReference type="EMBL" id="KAG6509388.1"/>
    </source>
</evidence>
<evidence type="ECO:0000256" key="2">
    <source>
        <dbReference type="ARBA" id="ARBA00007590"/>
    </source>
</evidence>
<protein>
    <recommendedName>
        <fullName evidence="9">Protein FATTY ACID EXPORT 3, chloroplastic</fullName>
    </recommendedName>
</protein>
<dbReference type="PANTHER" id="PTHR12668:SF43">
    <property type="entry name" value="TRANSMEMBRANE PROTEIN 14 HOMOLOG"/>
    <property type="match status" value="1"/>
</dbReference>
<dbReference type="Pfam" id="PF03647">
    <property type="entry name" value="Tmemb_14"/>
    <property type="match status" value="1"/>
</dbReference>
<evidence type="ECO:0000256" key="3">
    <source>
        <dbReference type="ARBA" id="ARBA00022692"/>
    </source>
</evidence>
<evidence type="ECO:0000313" key="8">
    <source>
        <dbReference type="Proteomes" id="UP000734854"/>
    </source>
</evidence>
<name>A0A8J5GLJ2_ZINOF</name>
<feature type="transmembrane region" description="Helical" evidence="6">
    <location>
        <begin position="277"/>
        <end position="299"/>
    </location>
</feature>
<dbReference type="GO" id="GO:0009706">
    <property type="term" value="C:chloroplast inner membrane"/>
    <property type="evidence" value="ECO:0007669"/>
    <property type="project" value="TreeGrafter"/>
</dbReference>
<organism evidence="7 8">
    <name type="scientific">Zingiber officinale</name>
    <name type="common">Ginger</name>
    <name type="synonym">Amomum zingiber</name>
    <dbReference type="NCBI Taxonomy" id="94328"/>
    <lineage>
        <taxon>Eukaryota</taxon>
        <taxon>Viridiplantae</taxon>
        <taxon>Streptophyta</taxon>
        <taxon>Embryophyta</taxon>
        <taxon>Tracheophyta</taxon>
        <taxon>Spermatophyta</taxon>
        <taxon>Magnoliopsida</taxon>
        <taxon>Liliopsida</taxon>
        <taxon>Zingiberales</taxon>
        <taxon>Zingiberaceae</taxon>
        <taxon>Zingiber</taxon>
    </lineage>
</organism>
<sequence>MTGENKGAQLVHLLLPLSLYILLSCSLRYFLLASDFQPSFHHPLSAARQSPMAASLHGSVLLRNANHNLYGIRVAAALPSSAASFPLVAVPRGLDPACSLLNRRVLGSLLVPEKRRPKKFVALAISREESKNSDFEVEKDNDHAAGGSQEAWKEALERLKAESLNVKSVSEEAYQVYSTKAIEMLMDTSENLKIQADKVQTDLSVLAQEISKEGQEYLSAAAKNYPDSVREILEVYASVEELSNISSVRDFYLGIPYGCFLAVGGFLHFMLTGSIPAIRFGFILGTAILALSVSSLRAWKNGNETPLLLVGQTGQPFSILLPMSVKSNFSYYFLQAVDVVFSEGIISKPLDACYQSPSIFRLGPICGAMMGFYAYRLAIDHFNKDDDLEQSSENQQP</sequence>
<evidence type="ECO:0000256" key="4">
    <source>
        <dbReference type="ARBA" id="ARBA00022989"/>
    </source>
</evidence>
<dbReference type="InterPro" id="IPR005349">
    <property type="entry name" value="TMEM14"/>
</dbReference>
<comment type="subcellular location">
    <subcellularLocation>
        <location evidence="1">Membrane</location>
    </subcellularLocation>
</comment>
<proteinExistence type="inferred from homology"/>
<feature type="transmembrane region" description="Helical" evidence="6">
    <location>
        <begin position="251"/>
        <end position="271"/>
    </location>
</feature>
<keyword evidence="8" id="KW-1185">Reference proteome</keyword>
<comment type="similarity">
    <text evidence="2">Belongs to the TMEM14 family.</text>
</comment>
<dbReference type="GO" id="GO:0015245">
    <property type="term" value="F:fatty acid transmembrane transporter activity"/>
    <property type="evidence" value="ECO:0007669"/>
    <property type="project" value="TreeGrafter"/>
</dbReference>
<evidence type="ECO:0000256" key="5">
    <source>
        <dbReference type="ARBA" id="ARBA00023136"/>
    </source>
</evidence>
<dbReference type="Proteomes" id="UP000734854">
    <property type="component" value="Unassembled WGS sequence"/>
</dbReference>
<dbReference type="PROSITE" id="PS51257">
    <property type="entry name" value="PROKAR_LIPOPROTEIN"/>
    <property type="match status" value="1"/>
</dbReference>
<evidence type="ECO:0008006" key="9">
    <source>
        <dbReference type="Google" id="ProtNLM"/>
    </source>
</evidence>
<feature type="transmembrane region" description="Helical" evidence="6">
    <location>
        <begin position="12"/>
        <end position="31"/>
    </location>
</feature>
<dbReference type="PANTHER" id="PTHR12668">
    <property type="entry name" value="TRANSMEMBRANE PROTEIN 14, 15"/>
    <property type="match status" value="1"/>
</dbReference>
<dbReference type="Gene3D" id="1.10.10.1740">
    <property type="entry name" value="Transmembrane protein 14-like"/>
    <property type="match status" value="1"/>
</dbReference>
<reference evidence="7 8" key="1">
    <citation type="submission" date="2020-08" db="EMBL/GenBank/DDBJ databases">
        <title>Plant Genome Project.</title>
        <authorList>
            <person name="Zhang R.-G."/>
        </authorList>
    </citation>
    <scope>NUCLEOTIDE SEQUENCE [LARGE SCALE GENOMIC DNA]</scope>
    <source>
        <tissue evidence="7">Rhizome</tissue>
    </source>
</reference>